<comment type="similarity">
    <text evidence="1">Belongs to the CWC15 family.</text>
</comment>
<keyword evidence="3" id="KW-0508">mRNA splicing</keyword>
<reference evidence="5 6" key="1">
    <citation type="submission" date="2017-06" db="EMBL/GenBank/DDBJ databases">
        <title>A platform for efficient transgenesis in Macrostomum lignano, a flatworm model organism for stem cell research.</title>
        <authorList>
            <person name="Berezikov E."/>
        </authorList>
    </citation>
    <scope>NUCLEOTIDE SEQUENCE [LARGE SCALE GENOMIC DNA]</scope>
    <source>
        <strain evidence="5">DV1</strain>
        <tissue evidence="5">Whole organism</tissue>
    </source>
</reference>
<dbReference type="Pfam" id="PF04889">
    <property type="entry name" value="Cwf_Cwc_15"/>
    <property type="match status" value="1"/>
</dbReference>
<evidence type="ECO:0000313" key="5">
    <source>
        <dbReference type="EMBL" id="PAA54175.1"/>
    </source>
</evidence>
<name>A0A267DY19_9PLAT</name>
<protein>
    <recommendedName>
        <fullName evidence="7">Cwf15/Cwc15 cell cycle control protein</fullName>
    </recommendedName>
</protein>
<dbReference type="EMBL" id="NIVC01002956">
    <property type="protein sequence ID" value="PAA54175.1"/>
    <property type="molecule type" value="Genomic_DNA"/>
</dbReference>
<evidence type="ECO:0000256" key="1">
    <source>
        <dbReference type="ARBA" id="ARBA00006644"/>
    </source>
</evidence>
<evidence type="ECO:0000313" key="6">
    <source>
        <dbReference type="Proteomes" id="UP000215902"/>
    </source>
</evidence>
<dbReference type="GO" id="GO:0003723">
    <property type="term" value="F:RNA binding"/>
    <property type="evidence" value="ECO:0007669"/>
    <property type="project" value="TreeGrafter"/>
</dbReference>
<keyword evidence="6" id="KW-1185">Reference proteome</keyword>
<feature type="compositionally biased region" description="Basic and acidic residues" evidence="4">
    <location>
        <begin position="147"/>
        <end position="175"/>
    </location>
</feature>
<dbReference type="OrthoDB" id="30179at2759"/>
<sequence length="248" mass="27225">AAAGMTTAHRPTFDTARGGQGMRERDLSAQSKQYSSRDLPSHTRLKYRQDGQGTAEDARVSSRDFKRDLEDRERRHRGGGGGSSADEPSTSSSSSKRARLTDGSAAALPANLDADDAAVAAADLDSDADSADEGDEDEAAELMAELAKIRREREAEAARREAQRQADEERIRTENILKGNPLLNKSKQGASSSGSGGGDFKVKRRWNDDVVFKNCARDDDEGRQRPASFINDTLRSEFHKKFMDKYIK</sequence>
<feature type="compositionally biased region" description="Low complexity" evidence="4">
    <location>
        <begin position="84"/>
        <end position="95"/>
    </location>
</feature>
<organism evidence="5 6">
    <name type="scientific">Macrostomum lignano</name>
    <dbReference type="NCBI Taxonomy" id="282301"/>
    <lineage>
        <taxon>Eukaryota</taxon>
        <taxon>Metazoa</taxon>
        <taxon>Spiralia</taxon>
        <taxon>Lophotrochozoa</taxon>
        <taxon>Platyhelminthes</taxon>
        <taxon>Rhabditophora</taxon>
        <taxon>Macrostomorpha</taxon>
        <taxon>Macrostomida</taxon>
        <taxon>Macrostomidae</taxon>
        <taxon>Macrostomum</taxon>
    </lineage>
</organism>
<feature type="non-terminal residue" evidence="5">
    <location>
        <position position="1"/>
    </location>
</feature>
<dbReference type="GO" id="GO:0071013">
    <property type="term" value="C:catalytic step 2 spliceosome"/>
    <property type="evidence" value="ECO:0007669"/>
    <property type="project" value="TreeGrafter"/>
</dbReference>
<accession>A0A267DY19</accession>
<dbReference type="PANTHER" id="PTHR12718">
    <property type="entry name" value="CELL CYCLE CONTROL PROTEIN CWF15"/>
    <property type="match status" value="1"/>
</dbReference>
<dbReference type="GO" id="GO:0045292">
    <property type="term" value="P:mRNA cis splicing, via spliceosome"/>
    <property type="evidence" value="ECO:0007669"/>
    <property type="project" value="TreeGrafter"/>
</dbReference>
<dbReference type="PANTHER" id="PTHR12718:SF2">
    <property type="entry name" value="SPLICEOSOME-ASSOCIATED PROTEIN CWC15 HOMOLOG"/>
    <property type="match status" value="1"/>
</dbReference>
<comment type="caution">
    <text evidence="5">The sequence shown here is derived from an EMBL/GenBank/DDBJ whole genome shotgun (WGS) entry which is preliminary data.</text>
</comment>
<evidence type="ECO:0000256" key="3">
    <source>
        <dbReference type="ARBA" id="ARBA00023187"/>
    </source>
</evidence>
<feature type="region of interest" description="Disordered" evidence="4">
    <location>
        <begin position="1"/>
        <end position="202"/>
    </location>
</feature>
<keyword evidence="2" id="KW-0507">mRNA processing</keyword>
<dbReference type="AlphaFoldDB" id="A0A267DY19"/>
<dbReference type="InterPro" id="IPR006973">
    <property type="entry name" value="Cwf_Cwc_15"/>
</dbReference>
<evidence type="ECO:0008006" key="7">
    <source>
        <dbReference type="Google" id="ProtNLM"/>
    </source>
</evidence>
<feature type="compositionally biased region" description="Basic and acidic residues" evidence="4">
    <location>
        <begin position="56"/>
        <end position="73"/>
    </location>
</feature>
<evidence type="ECO:0000256" key="2">
    <source>
        <dbReference type="ARBA" id="ARBA00022664"/>
    </source>
</evidence>
<feature type="compositionally biased region" description="Polar residues" evidence="4">
    <location>
        <begin position="28"/>
        <end position="38"/>
    </location>
</feature>
<dbReference type="Proteomes" id="UP000215902">
    <property type="component" value="Unassembled WGS sequence"/>
</dbReference>
<gene>
    <name evidence="5" type="ORF">BOX15_Mlig027233g5</name>
</gene>
<proteinExistence type="inferred from homology"/>
<feature type="compositionally biased region" description="Low complexity" evidence="4">
    <location>
        <begin position="104"/>
        <end position="123"/>
    </location>
</feature>
<feature type="compositionally biased region" description="Acidic residues" evidence="4">
    <location>
        <begin position="124"/>
        <end position="140"/>
    </location>
</feature>
<evidence type="ECO:0000256" key="4">
    <source>
        <dbReference type="SAM" id="MobiDB-lite"/>
    </source>
</evidence>
<dbReference type="STRING" id="282301.A0A267DY19"/>